<name>A0ABU6P2N5_9BACI</name>
<protein>
    <submittedName>
        <fullName evidence="1">Uncharacterized protein</fullName>
    </submittedName>
</protein>
<dbReference type="RefSeq" id="WP_066226596.1">
    <property type="nucleotide sequence ID" value="NZ_JARTFQ010000001.1"/>
</dbReference>
<keyword evidence="2" id="KW-1185">Reference proteome</keyword>
<dbReference type="Proteomes" id="UP001342826">
    <property type="component" value="Unassembled WGS sequence"/>
</dbReference>
<dbReference type="EMBL" id="JARTFS010000016">
    <property type="protein sequence ID" value="MED4403330.1"/>
    <property type="molecule type" value="Genomic_DNA"/>
</dbReference>
<accession>A0ABU6P2N5</accession>
<evidence type="ECO:0000313" key="1">
    <source>
        <dbReference type="EMBL" id="MED4403330.1"/>
    </source>
</evidence>
<dbReference type="GeneID" id="301140164"/>
<comment type="caution">
    <text evidence="1">The sequence shown here is derived from an EMBL/GenBank/DDBJ whole genome shotgun (WGS) entry which is preliminary data.</text>
</comment>
<sequence length="63" mass="7224">MLKLTLLFVVLVTKIMTIIMSDKYIWTANQLSDMGSIDGTSIEQVPISLWIDIMIEVDFLYLV</sequence>
<gene>
    <name evidence="1" type="ORF">P9271_18655</name>
</gene>
<evidence type="ECO:0000313" key="2">
    <source>
        <dbReference type="Proteomes" id="UP001342826"/>
    </source>
</evidence>
<reference evidence="1 2" key="1">
    <citation type="submission" date="2023-03" db="EMBL/GenBank/DDBJ databases">
        <title>Bacillus Genome Sequencing.</title>
        <authorList>
            <person name="Dunlap C."/>
        </authorList>
    </citation>
    <scope>NUCLEOTIDE SEQUENCE [LARGE SCALE GENOMIC DNA]</scope>
    <source>
        <strain evidence="1 2">NRS-1717</strain>
    </source>
</reference>
<proteinExistence type="predicted"/>
<organism evidence="1 2">
    <name type="scientific">Metabacillus fastidiosus</name>
    <dbReference type="NCBI Taxonomy" id="1458"/>
    <lineage>
        <taxon>Bacteria</taxon>
        <taxon>Bacillati</taxon>
        <taxon>Bacillota</taxon>
        <taxon>Bacilli</taxon>
        <taxon>Bacillales</taxon>
        <taxon>Bacillaceae</taxon>
        <taxon>Metabacillus</taxon>
    </lineage>
</organism>